<dbReference type="Proteomes" id="UP000095286">
    <property type="component" value="Unplaced"/>
</dbReference>
<proteinExistence type="predicted"/>
<evidence type="ECO:0000313" key="2">
    <source>
        <dbReference type="WBParaSite" id="RSKR_0000147800.1"/>
    </source>
</evidence>
<sequence length="437" mass="49636">MYNIEKKPYHPDDWTDDGLMSQMMSSIPNRTLNPKGYNKVINFWTNAIEDYCVKLGQPFISINDLKRGFKRGSTVPIAIGEVFKVLTGNNVLQDQGELDLPDNYSLTRLANSAKSSLYSWWTQKDPDCTKFAHIPAVKKMGKQLLEKIKERSHDDLLHGPAEVMSKDDLISFGIKSTCFNEEIIEAIIKLWVKERFVVIGENEKKVQIVKFAEDFRNGTTPPTYSQADTATFNLVSVIKLREKQINDISKNNKELRAEAAQCLRNKDKDGALRRLRKYKSTEKVIEKMETVKANLEGFLHQISLSKDNATILEIYKDSNQALKNTNKANGISVDSVDDTMMDVEETLADQNYIETAISKFAPTVDFNDADLEAEFNTMIKDTEGDLESRFLALKTSGKRSHSSTDVEESPPKRRINFPAVPTYALPTRSVINRHHKL</sequence>
<protein>
    <submittedName>
        <fullName evidence="2">Charged multivesicular body protein 7</fullName>
    </submittedName>
</protein>
<organism evidence="1 2">
    <name type="scientific">Rhabditophanes sp. KR3021</name>
    <dbReference type="NCBI Taxonomy" id="114890"/>
    <lineage>
        <taxon>Eukaryota</taxon>
        <taxon>Metazoa</taxon>
        <taxon>Ecdysozoa</taxon>
        <taxon>Nematoda</taxon>
        <taxon>Chromadorea</taxon>
        <taxon>Rhabditida</taxon>
        <taxon>Tylenchina</taxon>
        <taxon>Panagrolaimomorpha</taxon>
        <taxon>Strongyloidoidea</taxon>
        <taxon>Alloionematidae</taxon>
        <taxon>Rhabditophanes</taxon>
    </lineage>
</organism>
<evidence type="ECO:0000313" key="1">
    <source>
        <dbReference type="Proteomes" id="UP000095286"/>
    </source>
</evidence>
<accession>A0AC35TKP7</accession>
<name>A0AC35TKP7_9BILA</name>
<reference evidence="2" key="1">
    <citation type="submission" date="2016-11" db="UniProtKB">
        <authorList>
            <consortium name="WormBaseParasite"/>
        </authorList>
    </citation>
    <scope>IDENTIFICATION</scope>
    <source>
        <strain evidence="2">KR3021</strain>
    </source>
</reference>
<dbReference type="WBParaSite" id="RSKR_0000147800.1">
    <property type="protein sequence ID" value="RSKR_0000147800.1"/>
    <property type="gene ID" value="RSKR_0000147800"/>
</dbReference>